<evidence type="ECO:0000313" key="2">
    <source>
        <dbReference type="Proteomes" id="UP000523197"/>
    </source>
</evidence>
<dbReference type="Gene3D" id="3.40.50.1820">
    <property type="entry name" value="alpha/beta hydrolase"/>
    <property type="match status" value="1"/>
</dbReference>
<sequence length="89" mass="9607">MALEKGIAELVEKFIAAGRPSSRQQSIAQRREGYIASAVLAGETETRVDIQTIELEGMTLRIVSPLNAPTLLPTIIYYYGGCFVSGGFA</sequence>
<dbReference type="InterPro" id="IPR029058">
    <property type="entry name" value="AB_hydrolase_fold"/>
</dbReference>
<dbReference type="EMBL" id="JABFNF010000631">
    <property type="protein sequence ID" value="MBA1889975.1"/>
    <property type="molecule type" value="Genomic_DNA"/>
</dbReference>
<comment type="caution">
    <text evidence="1">The sequence shown here is derived from an EMBL/GenBank/DDBJ whole genome shotgun (WGS) entry which is preliminary data.</text>
</comment>
<gene>
    <name evidence="1" type="ORF">HLX92_28085</name>
</gene>
<dbReference type="Proteomes" id="UP000523197">
    <property type="component" value="Unassembled WGS sequence"/>
</dbReference>
<name>A0A8T3LKW2_ECOLX</name>
<proteinExistence type="predicted"/>
<feature type="non-terminal residue" evidence="1">
    <location>
        <position position="89"/>
    </location>
</feature>
<organism evidence="1 2">
    <name type="scientific">Escherichia coli</name>
    <dbReference type="NCBI Taxonomy" id="562"/>
    <lineage>
        <taxon>Bacteria</taxon>
        <taxon>Pseudomonadati</taxon>
        <taxon>Pseudomonadota</taxon>
        <taxon>Gammaproteobacteria</taxon>
        <taxon>Enterobacterales</taxon>
        <taxon>Enterobacteriaceae</taxon>
        <taxon>Escherichia</taxon>
    </lineage>
</organism>
<reference evidence="1 2" key="1">
    <citation type="submission" date="2020-05" db="EMBL/GenBank/DDBJ databases">
        <title>Epidemiological investigations into extended-spectrum beta-lactam resistant Escherichia coli ST457 carried by Australian Silver gulls identified clonal lineages that cause ExPEC disease.</title>
        <authorList>
            <person name="Nesporova K."/>
            <person name="Wyrsch E.R."/>
            <person name="Valcek A."/>
            <person name="Bitar I."/>
            <person name="Chaw K."/>
            <person name="Harris P."/>
            <person name="Hrabak J."/>
            <person name="Djordjevic S.P."/>
            <person name="Dolejska M."/>
        </authorList>
    </citation>
    <scope>NUCLEOTIDE SEQUENCE [LARGE SCALE GENOMIC DNA]</scope>
    <source>
        <strain evidence="1 2">CE1966</strain>
    </source>
</reference>
<accession>A0A8T3LKW2</accession>
<evidence type="ECO:0000313" key="1">
    <source>
        <dbReference type="EMBL" id="MBA1889975.1"/>
    </source>
</evidence>
<dbReference type="AlphaFoldDB" id="A0A8T3LKW2"/>
<keyword evidence="1" id="KW-0378">Hydrolase</keyword>
<protein>
    <submittedName>
        <fullName evidence="1">Alpha/beta hydrolase</fullName>
    </submittedName>
</protein>
<dbReference type="GO" id="GO:0016787">
    <property type="term" value="F:hydrolase activity"/>
    <property type="evidence" value="ECO:0007669"/>
    <property type="project" value="UniProtKB-KW"/>
</dbReference>